<organism evidence="3">
    <name type="scientific">Anisakis simplex</name>
    <name type="common">Herring worm</name>
    <dbReference type="NCBI Taxonomy" id="6269"/>
    <lineage>
        <taxon>Eukaryota</taxon>
        <taxon>Metazoa</taxon>
        <taxon>Ecdysozoa</taxon>
        <taxon>Nematoda</taxon>
        <taxon>Chromadorea</taxon>
        <taxon>Rhabditida</taxon>
        <taxon>Spirurina</taxon>
        <taxon>Ascaridomorpha</taxon>
        <taxon>Ascaridoidea</taxon>
        <taxon>Anisakidae</taxon>
        <taxon>Anisakis</taxon>
        <taxon>Anisakis simplex complex</taxon>
    </lineage>
</organism>
<dbReference type="InterPro" id="IPR038879">
    <property type="entry name" value="GOPC"/>
</dbReference>
<dbReference type="GO" id="GO:2000009">
    <property type="term" value="P:negative regulation of protein localization to cell surface"/>
    <property type="evidence" value="ECO:0007669"/>
    <property type="project" value="TreeGrafter"/>
</dbReference>
<proteinExistence type="predicted"/>
<dbReference type="Proteomes" id="UP000267096">
    <property type="component" value="Unassembled WGS sequence"/>
</dbReference>
<dbReference type="AlphaFoldDB" id="A0A0M3KJC7"/>
<keyword evidence="2" id="KW-1185">Reference proteome</keyword>
<evidence type="ECO:0000313" key="2">
    <source>
        <dbReference type="Proteomes" id="UP000267096"/>
    </source>
</evidence>
<dbReference type="OrthoDB" id="10063653at2759"/>
<dbReference type="GO" id="GO:0030140">
    <property type="term" value="C:trans-Golgi network transport vesicle"/>
    <property type="evidence" value="ECO:0007669"/>
    <property type="project" value="TreeGrafter"/>
</dbReference>
<reference evidence="1 2" key="2">
    <citation type="submission" date="2018-11" db="EMBL/GenBank/DDBJ databases">
        <authorList>
            <consortium name="Pathogen Informatics"/>
        </authorList>
    </citation>
    <scope>NUCLEOTIDE SEQUENCE [LARGE SCALE GENOMIC DNA]</scope>
</reference>
<name>A0A0M3KJC7_ANISI</name>
<reference evidence="3" key="1">
    <citation type="submission" date="2017-02" db="UniProtKB">
        <authorList>
            <consortium name="WormBaseParasite"/>
        </authorList>
    </citation>
    <scope>IDENTIFICATION</scope>
</reference>
<dbReference type="EMBL" id="UYRR01039699">
    <property type="protein sequence ID" value="VDK77181.1"/>
    <property type="molecule type" value="Genomic_DNA"/>
</dbReference>
<evidence type="ECO:0000313" key="1">
    <source>
        <dbReference type="EMBL" id="VDK77181.1"/>
    </source>
</evidence>
<protein>
    <submittedName>
        <fullName evidence="3">HOOK domain-containing protein</fullName>
    </submittedName>
</protein>
<dbReference type="PANTHER" id="PTHR16528:SF2">
    <property type="entry name" value="GOLGI-ASSOCIATED PDZ AND COILED-COIL MOTIF-CONTAINING PROTEIN"/>
    <property type="match status" value="1"/>
</dbReference>
<dbReference type="GO" id="GO:0005794">
    <property type="term" value="C:Golgi apparatus"/>
    <property type="evidence" value="ECO:0007669"/>
    <property type="project" value="InterPro"/>
</dbReference>
<dbReference type="GO" id="GO:0044325">
    <property type="term" value="F:transmembrane transporter binding"/>
    <property type="evidence" value="ECO:0007669"/>
    <property type="project" value="TreeGrafter"/>
</dbReference>
<gene>
    <name evidence="1" type="ORF">ASIM_LOCUS20474</name>
</gene>
<sequence>MQLRTDLCSSQAAQEELERESQQLMLQVHSLQCQVHSKTAPHESDMIKKKLVSLFRVLFAERNSDQVVVILVENAMEVEKIAFQEQEIAQFRSEIRPPAKLQAEVELLRKENERYRQMMLSMQSEVYGARLAAKYLDKELAGRYTLLRVCL</sequence>
<dbReference type="PANTHER" id="PTHR16528">
    <property type="entry name" value="GOLGI-ASSOCIATED PDZ AND COILED-COIL MOTIF-CONTAINING"/>
    <property type="match status" value="1"/>
</dbReference>
<dbReference type="WBParaSite" id="ASIM_0002110001-mRNA-1">
    <property type="protein sequence ID" value="ASIM_0002110001-mRNA-1"/>
    <property type="gene ID" value="ASIM_0002110001"/>
</dbReference>
<accession>A0A0M3KJC7</accession>
<dbReference type="GO" id="GO:0016020">
    <property type="term" value="C:membrane"/>
    <property type="evidence" value="ECO:0007669"/>
    <property type="project" value="TreeGrafter"/>
</dbReference>
<evidence type="ECO:0000313" key="3">
    <source>
        <dbReference type="WBParaSite" id="ASIM_0002110001-mRNA-1"/>
    </source>
</evidence>